<evidence type="ECO:0000313" key="1">
    <source>
        <dbReference type="EMBL" id="AXK44970.1"/>
    </source>
</evidence>
<evidence type="ECO:0000313" key="3">
    <source>
        <dbReference type="Proteomes" id="UP000254236"/>
    </source>
</evidence>
<reference evidence="2 4" key="2">
    <citation type="submission" date="2018-08" db="EMBL/GenBank/DDBJ databases">
        <title>Brachybacterium saurashtrense DSM 23186.</title>
        <authorList>
            <person name="Li Y."/>
        </authorList>
    </citation>
    <scope>NUCLEOTIDE SEQUENCE [LARGE SCALE GENOMIC DNA]</scope>
    <source>
        <strain evidence="2 4">DSM 23186</strain>
    </source>
</reference>
<evidence type="ECO:0008006" key="5">
    <source>
        <dbReference type="Google" id="ProtNLM"/>
    </source>
</evidence>
<evidence type="ECO:0000313" key="4">
    <source>
        <dbReference type="Proteomes" id="UP000282185"/>
    </source>
</evidence>
<dbReference type="KEGG" id="bsau:DWV08_04650"/>
<protein>
    <recommendedName>
        <fullName evidence="5">DUF4192 family protein</fullName>
    </recommendedName>
</protein>
<dbReference type="RefSeq" id="WP_115412722.1">
    <property type="nucleotide sequence ID" value="NZ_CP031356.1"/>
</dbReference>
<name>A0A345YM18_9MICO</name>
<organism evidence="2 4">
    <name type="scientific">Brachybacterium saurashtrense</name>
    <dbReference type="NCBI Taxonomy" id="556288"/>
    <lineage>
        <taxon>Bacteria</taxon>
        <taxon>Bacillati</taxon>
        <taxon>Actinomycetota</taxon>
        <taxon>Actinomycetes</taxon>
        <taxon>Micrococcales</taxon>
        <taxon>Dermabacteraceae</taxon>
        <taxon>Brachybacterium</taxon>
    </lineage>
</organism>
<dbReference type="EMBL" id="QSWH01000006">
    <property type="protein sequence ID" value="RRR21654.1"/>
    <property type="molecule type" value="Genomic_DNA"/>
</dbReference>
<dbReference type="OrthoDB" id="4789546at2"/>
<dbReference type="Proteomes" id="UP000254236">
    <property type="component" value="Chromosome"/>
</dbReference>
<keyword evidence="3" id="KW-1185">Reference proteome</keyword>
<proteinExistence type="predicted"/>
<dbReference type="AlphaFoldDB" id="A0A345YM18"/>
<sequence length="392" mass="41313">MTTDTTSANDDRHLRAAEDPAELLALARLNLAETPTDSLLLAGGGAGGSPPMLTRSSLGELLGPRGREHLARHLALMRERGSGPLRALVVIGDGHQQVLHAVIEEVLRRAGEVLHEVSAACEVGLGAGAGPGPVRVVQGAGAGLRWEVPPPGTSAGEAGMRPRAVGALAVFEDTSAAAGAVLEGRPVPREEAFADRLDELGAGLDLPAVDVASTVDPGALFATVRAALRPLLAAPETLAQHDRMTKCEQVAALLSALAVDRLHWELLAQCVEHGGGREVERATLLQELVKDPERIPHEDVRAGGEWYIALSRLRAIAAAAQRGGTPAARSTARSAWRALTALLVLLAWWNHRFASAGALVDELRAREPESTLAPLLSRMTDTPIFPAWWPST</sequence>
<dbReference type="EMBL" id="CP031356">
    <property type="protein sequence ID" value="AXK44970.1"/>
    <property type="molecule type" value="Genomic_DNA"/>
</dbReference>
<accession>A0A345YM18</accession>
<dbReference type="Proteomes" id="UP000282185">
    <property type="component" value="Unassembled WGS sequence"/>
</dbReference>
<evidence type="ECO:0000313" key="2">
    <source>
        <dbReference type="EMBL" id="RRR21654.1"/>
    </source>
</evidence>
<gene>
    <name evidence="1" type="ORF">DWV08_04650</name>
    <name evidence="2" type="ORF">DXU92_13225</name>
</gene>
<reference evidence="1 3" key="1">
    <citation type="submission" date="2018-07" db="EMBL/GenBank/DDBJ databases">
        <title>Brachybacterium saurashtrense DSM 23186 genome sequence.</title>
        <authorList>
            <person name="Guo L."/>
        </authorList>
    </citation>
    <scope>NUCLEOTIDE SEQUENCE [LARGE SCALE GENOMIC DNA]</scope>
    <source>
        <strain evidence="1 3">DSM 23186</strain>
    </source>
</reference>